<evidence type="ECO:0000313" key="9">
    <source>
        <dbReference type="EMBL" id="HHH12849.1"/>
    </source>
</evidence>
<name>A0A7C5IXW3_9GAMM</name>
<evidence type="ECO:0000256" key="2">
    <source>
        <dbReference type="ARBA" id="ARBA00022670"/>
    </source>
</evidence>
<dbReference type="Proteomes" id="UP000886100">
    <property type="component" value="Unassembled WGS sequence"/>
</dbReference>
<dbReference type="AlphaFoldDB" id="A0A7C5IXW3"/>
<dbReference type="InterPro" id="IPR045090">
    <property type="entry name" value="Pept_M3A_M3B"/>
</dbReference>
<sequence>RRFLVDLKNGLEPKFRSELETLRLLKVAETGDRDAQLHYWDVGYYKNQLKKQRYHIDSEKLKVYFELERTLDGMFRIFEELFGLRITPVSGKWYRWVEELRLYAVADAASGAPLGLIYMDMFPRKGKYNHFAQFGITPGKRLADGRYQRPVVALVCNFPPPAGDKPSLLTFDHVETLFHEFGHALHSVLTEANYLEFSGTSVPRDFVEAPSQMLENWVRDKKVLDRFAVDYRDGTRRIPAELLDQMEAARLATIATHYRGQIGYGLLDLALHMTTDDRVFETFVEVSNRILSDTYLPVPENTAFVASFGHLAGGYDAGYYGYAWADAIAADLASVFRKAPGRFMDREAGMRLRREIYAVGGSREIEDSIRAFLGRPRSLRPFFQQLGLQSTKGLGTRAAAAEGAGAGAGRTAAGR</sequence>
<protein>
    <recommendedName>
        <fullName evidence="8">Peptidase M3A/M3B catalytic domain-containing protein</fullName>
    </recommendedName>
</protein>
<evidence type="ECO:0000256" key="3">
    <source>
        <dbReference type="ARBA" id="ARBA00022723"/>
    </source>
</evidence>
<evidence type="ECO:0000259" key="8">
    <source>
        <dbReference type="Pfam" id="PF01432"/>
    </source>
</evidence>
<keyword evidence="3 7" id="KW-0479">Metal-binding</keyword>
<evidence type="ECO:0000256" key="6">
    <source>
        <dbReference type="ARBA" id="ARBA00023049"/>
    </source>
</evidence>
<feature type="non-terminal residue" evidence="9">
    <location>
        <position position="1"/>
    </location>
</feature>
<evidence type="ECO:0000256" key="4">
    <source>
        <dbReference type="ARBA" id="ARBA00022801"/>
    </source>
</evidence>
<gene>
    <name evidence="9" type="ORF">ENJ98_01300</name>
</gene>
<keyword evidence="2 7" id="KW-0645">Protease</keyword>
<dbReference type="FunFam" id="3.40.390.10:FF:000074">
    <property type="entry name" value="Metalloprotease"/>
    <property type="match status" value="1"/>
</dbReference>
<reference evidence="9" key="1">
    <citation type="journal article" date="2020" name="mSystems">
        <title>Genome- and Community-Level Interaction Insights into Carbon Utilization and Element Cycling Functions of Hydrothermarchaeota in Hydrothermal Sediment.</title>
        <authorList>
            <person name="Zhou Z."/>
            <person name="Liu Y."/>
            <person name="Xu W."/>
            <person name="Pan J."/>
            <person name="Luo Z.H."/>
            <person name="Li M."/>
        </authorList>
    </citation>
    <scope>NUCLEOTIDE SEQUENCE [LARGE SCALE GENOMIC DNA]</scope>
    <source>
        <strain evidence="9">HyVt-535</strain>
    </source>
</reference>
<keyword evidence="6 7" id="KW-0482">Metalloprotease</keyword>
<dbReference type="EMBL" id="DROM01000082">
    <property type="protein sequence ID" value="HHH12849.1"/>
    <property type="molecule type" value="Genomic_DNA"/>
</dbReference>
<evidence type="ECO:0000256" key="5">
    <source>
        <dbReference type="ARBA" id="ARBA00022833"/>
    </source>
</evidence>
<keyword evidence="4 7" id="KW-0378">Hydrolase</keyword>
<dbReference type="GO" id="GO:0006508">
    <property type="term" value="P:proteolysis"/>
    <property type="evidence" value="ECO:0007669"/>
    <property type="project" value="UniProtKB-KW"/>
</dbReference>
<comment type="cofactor">
    <cofactor evidence="7">
        <name>Zn(2+)</name>
        <dbReference type="ChEBI" id="CHEBI:29105"/>
    </cofactor>
    <text evidence="7">Binds 1 zinc ion.</text>
</comment>
<comment type="similarity">
    <text evidence="1 7">Belongs to the peptidase M3 family.</text>
</comment>
<feature type="domain" description="Peptidase M3A/M3B catalytic" evidence="8">
    <location>
        <begin position="2"/>
        <end position="387"/>
    </location>
</feature>
<comment type="caution">
    <text evidence="9">The sequence shown here is derived from an EMBL/GenBank/DDBJ whole genome shotgun (WGS) entry which is preliminary data.</text>
</comment>
<dbReference type="GO" id="GO:0006518">
    <property type="term" value="P:peptide metabolic process"/>
    <property type="evidence" value="ECO:0007669"/>
    <property type="project" value="TreeGrafter"/>
</dbReference>
<evidence type="ECO:0000256" key="1">
    <source>
        <dbReference type="ARBA" id="ARBA00006040"/>
    </source>
</evidence>
<organism evidence="9">
    <name type="scientific">Thiolapillus brandeum</name>
    <dbReference type="NCBI Taxonomy" id="1076588"/>
    <lineage>
        <taxon>Bacteria</taxon>
        <taxon>Pseudomonadati</taxon>
        <taxon>Pseudomonadota</taxon>
        <taxon>Gammaproteobacteria</taxon>
        <taxon>Chromatiales</taxon>
        <taxon>Sedimenticolaceae</taxon>
        <taxon>Thiolapillus</taxon>
    </lineage>
</organism>
<dbReference type="GO" id="GO:0046872">
    <property type="term" value="F:metal ion binding"/>
    <property type="evidence" value="ECO:0007669"/>
    <property type="project" value="UniProtKB-UniRule"/>
</dbReference>
<proteinExistence type="inferred from homology"/>
<dbReference type="Gene3D" id="3.40.390.10">
    <property type="entry name" value="Collagenase (Catalytic Domain)"/>
    <property type="match status" value="1"/>
</dbReference>
<dbReference type="GO" id="GO:0004222">
    <property type="term" value="F:metalloendopeptidase activity"/>
    <property type="evidence" value="ECO:0007669"/>
    <property type="project" value="InterPro"/>
</dbReference>
<accession>A0A7C5IXW3</accession>
<dbReference type="SUPFAM" id="SSF55486">
    <property type="entry name" value="Metalloproteases ('zincins'), catalytic domain"/>
    <property type="match status" value="1"/>
</dbReference>
<dbReference type="InterPro" id="IPR001567">
    <property type="entry name" value="Pept_M3A_M3B_dom"/>
</dbReference>
<keyword evidence="5 7" id="KW-0862">Zinc</keyword>
<dbReference type="InterPro" id="IPR024079">
    <property type="entry name" value="MetalloPept_cat_dom_sf"/>
</dbReference>
<evidence type="ECO:0000256" key="7">
    <source>
        <dbReference type="RuleBase" id="RU003435"/>
    </source>
</evidence>
<dbReference type="Gene3D" id="1.10.1370.10">
    <property type="entry name" value="Neurolysin, domain 3"/>
    <property type="match status" value="1"/>
</dbReference>
<dbReference type="Pfam" id="PF01432">
    <property type="entry name" value="Peptidase_M3"/>
    <property type="match status" value="1"/>
</dbReference>
<dbReference type="InterPro" id="IPR024077">
    <property type="entry name" value="Neurolysin/TOP_dom2"/>
</dbReference>
<dbReference type="PANTHER" id="PTHR11804:SF84">
    <property type="entry name" value="SACCHAROLYSIN"/>
    <property type="match status" value="1"/>
</dbReference>
<dbReference type="PANTHER" id="PTHR11804">
    <property type="entry name" value="PROTEASE M3 THIMET OLIGOPEPTIDASE-RELATED"/>
    <property type="match status" value="1"/>
</dbReference>